<dbReference type="OrthoDB" id="9812586at2"/>
<dbReference type="STRING" id="633697.EubceDRAFT1_1779"/>
<keyword evidence="6 10" id="KW-0143">Chaperone</keyword>
<feature type="compositionally biased region" description="Basic and acidic residues" evidence="13">
    <location>
        <begin position="1"/>
        <end position="10"/>
    </location>
</feature>
<evidence type="ECO:0000256" key="13">
    <source>
        <dbReference type="SAM" id="MobiDB-lite"/>
    </source>
</evidence>
<evidence type="ECO:0000256" key="3">
    <source>
        <dbReference type="ARBA" id="ARBA00011738"/>
    </source>
</evidence>
<dbReference type="EMBL" id="CM001487">
    <property type="protein sequence ID" value="EIM57556.1"/>
    <property type="molecule type" value="Genomic_DNA"/>
</dbReference>
<dbReference type="SUPFAM" id="SSF51064">
    <property type="entry name" value="Head domain of nucleotide exchange factor GrpE"/>
    <property type="match status" value="1"/>
</dbReference>
<dbReference type="PANTHER" id="PTHR21237:SF23">
    <property type="entry name" value="GRPE PROTEIN HOMOLOG, MITOCHONDRIAL"/>
    <property type="match status" value="1"/>
</dbReference>
<dbReference type="GO" id="GO:0051087">
    <property type="term" value="F:protein-folding chaperone binding"/>
    <property type="evidence" value="ECO:0007669"/>
    <property type="project" value="InterPro"/>
</dbReference>
<accession>I5AUT3</accession>
<reference evidence="14 15" key="2">
    <citation type="submission" date="2012-02" db="EMBL/GenBank/DDBJ databases">
        <title>Improved High-Quality Draft sequence of Eubacterium cellulosolvens 6.</title>
        <authorList>
            <consortium name="US DOE Joint Genome Institute"/>
            <person name="Lucas S."/>
            <person name="Han J."/>
            <person name="Lapidus A."/>
            <person name="Cheng J.-F."/>
            <person name="Goodwin L."/>
            <person name="Pitluck S."/>
            <person name="Peters L."/>
            <person name="Mikhailova N."/>
            <person name="Gu W."/>
            <person name="Detter J.C."/>
            <person name="Han C."/>
            <person name="Tapia R."/>
            <person name="Land M."/>
            <person name="Hauser L."/>
            <person name="Kyrpides N."/>
            <person name="Ivanova N."/>
            <person name="Pagani I."/>
            <person name="Johnson E."/>
            <person name="Mukhopadhyay B."/>
            <person name="Anderson I."/>
            <person name="Woyke T."/>
        </authorList>
    </citation>
    <scope>NUCLEOTIDE SEQUENCE [LARGE SCALE GENOMIC DNA]</scope>
    <source>
        <strain evidence="14 15">6</strain>
    </source>
</reference>
<dbReference type="InterPro" id="IPR009012">
    <property type="entry name" value="GrpE_head"/>
</dbReference>
<evidence type="ECO:0000313" key="14">
    <source>
        <dbReference type="EMBL" id="EIM57556.1"/>
    </source>
</evidence>
<dbReference type="NCBIfam" id="NF010738">
    <property type="entry name" value="PRK14140.1"/>
    <property type="match status" value="1"/>
</dbReference>
<evidence type="ECO:0000256" key="2">
    <source>
        <dbReference type="ARBA" id="ARBA00009054"/>
    </source>
</evidence>
<keyword evidence="4 10" id="KW-0963">Cytoplasm</keyword>
<dbReference type="PRINTS" id="PR00773">
    <property type="entry name" value="GRPEPROTEIN"/>
</dbReference>
<evidence type="ECO:0000256" key="5">
    <source>
        <dbReference type="ARBA" id="ARBA00023016"/>
    </source>
</evidence>
<gene>
    <name evidence="10" type="primary">grpE</name>
    <name evidence="14" type="ORF">EubceDRAFT1_1779</name>
</gene>
<dbReference type="eggNOG" id="COG0576">
    <property type="taxonomic scope" value="Bacteria"/>
</dbReference>
<dbReference type="GO" id="GO:0000774">
    <property type="term" value="F:adenyl-nucleotide exchange factor activity"/>
    <property type="evidence" value="ECO:0007669"/>
    <property type="project" value="InterPro"/>
</dbReference>
<dbReference type="HAMAP" id="MF_01151">
    <property type="entry name" value="GrpE"/>
    <property type="match status" value="1"/>
</dbReference>
<evidence type="ECO:0000256" key="10">
    <source>
        <dbReference type="HAMAP-Rule" id="MF_01151"/>
    </source>
</evidence>
<evidence type="ECO:0000256" key="7">
    <source>
        <dbReference type="ARBA" id="ARBA00053401"/>
    </source>
</evidence>
<dbReference type="AlphaFoldDB" id="I5AUT3"/>
<dbReference type="PANTHER" id="PTHR21237">
    <property type="entry name" value="GRPE PROTEIN"/>
    <property type="match status" value="1"/>
</dbReference>
<feature type="compositionally biased region" description="Acidic residues" evidence="13">
    <location>
        <begin position="32"/>
        <end position="57"/>
    </location>
</feature>
<dbReference type="GO" id="GO:0005737">
    <property type="term" value="C:cytoplasm"/>
    <property type="evidence" value="ECO:0007669"/>
    <property type="project" value="UniProtKB-SubCell"/>
</dbReference>
<evidence type="ECO:0000256" key="1">
    <source>
        <dbReference type="ARBA" id="ARBA00004496"/>
    </source>
</evidence>
<dbReference type="FunFam" id="2.30.22.10:FF:000001">
    <property type="entry name" value="Protein GrpE"/>
    <property type="match status" value="1"/>
</dbReference>
<dbReference type="Gene3D" id="2.30.22.10">
    <property type="entry name" value="Head domain of nucleotide exchange factor GrpE"/>
    <property type="match status" value="1"/>
</dbReference>
<dbReference type="HOGENOM" id="CLU_057217_5_2_9"/>
<sequence>MAEKEKKETDLDVSAEESTAEVTEENKAEGTDAVDTEQDADTAEPETAEEAVEEEASGDPRDKKIADLTDRLQRQMAEFENFRRRSDKEKAGMYDMGAADVITKVLDVVDNFERGLKDFDETDPFADGMNKIYRQLSKVLDDLGVKEIEAEGKEFDPNLHNAVMHEENPEVGESTITAVFQKGYTYKESVIRHSMVRVAN</sequence>
<reference evidence="14 15" key="1">
    <citation type="submission" date="2010-08" db="EMBL/GenBank/DDBJ databases">
        <authorList>
            <consortium name="US DOE Joint Genome Institute (JGI-PGF)"/>
            <person name="Lucas S."/>
            <person name="Copeland A."/>
            <person name="Lapidus A."/>
            <person name="Cheng J.-F."/>
            <person name="Bruce D."/>
            <person name="Goodwin L."/>
            <person name="Pitluck S."/>
            <person name="Land M.L."/>
            <person name="Hauser L."/>
            <person name="Chang Y.-J."/>
            <person name="Anderson I.J."/>
            <person name="Johnson E."/>
            <person name="Mulhopadhyay B."/>
            <person name="Kyrpides N."/>
            <person name="Woyke T.J."/>
        </authorList>
    </citation>
    <scope>NUCLEOTIDE SEQUENCE [LARGE SCALE GENOMIC DNA]</scope>
    <source>
        <strain evidence="14 15">6</strain>
    </source>
</reference>
<dbReference type="Pfam" id="PF01025">
    <property type="entry name" value="GrpE"/>
    <property type="match status" value="1"/>
</dbReference>
<keyword evidence="15" id="KW-1185">Reference proteome</keyword>
<evidence type="ECO:0000256" key="9">
    <source>
        <dbReference type="ARBA" id="ARBA00076414"/>
    </source>
</evidence>
<evidence type="ECO:0000256" key="6">
    <source>
        <dbReference type="ARBA" id="ARBA00023186"/>
    </source>
</evidence>
<protein>
    <recommendedName>
        <fullName evidence="8 10">Protein GrpE</fullName>
    </recommendedName>
    <alternativeName>
        <fullName evidence="9 10">HSP-70 cofactor</fullName>
    </alternativeName>
</protein>
<organism evidence="14 15">
    <name type="scientific">Eubacterium cellulosolvens (strain ATCC 43171 / JCM 9499 / 6)</name>
    <name type="common">Cillobacterium cellulosolvens</name>
    <dbReference type="NCBI Taxonomy" id="633697"/>
    <lineage>
        <taxon>Bacteria</taxon>
        <taxon>Bacillati</taxon>
        <taxon>Bacillota</taxon>
        <taxon>Clostridia</taxon>
        <taxon>Eubacteriales</taxon>
        <taxon>Eubacteriaceae</taxon>
        <taxon>Eubacterium</taxon>
    </lineage>
</organism>
<keyword evidence="5 10" id="KW-0346">Stress response</keyword>
<dbReference type="InterPro" id="IPR000740">
    <property type="entry name" value="GrpE"/>
</dbReference>
<evidence type="ECO:0000256" key="11">
    <source>
        <dbReference type="RuleBase" id="RU000639"/>
    </source>
</evidence>
<proteinExistence type="inferred from homology"/>
<dbReference type="GO" id="GO:0042803">
    <property type="term" value="F:protein homodimerization activity"/>
    <property type="evidence" value="ECO:0007669"/>
    <property type="project" value="InterPro"/>
</dbReference>
<dbReference type="Gene3D" id="3.90.20.20">
    <property type="match status" value="1"/>
</dbReference>
<dbReference type="Proteomes" id="UP000005753">
    <property type="component" value="Chromosome"/>
</dbReference>
<comment type="function">
    <text evidence="7 10 11">Participates actively in the response to hyperosmotic and heat shock by preventing the aggregation of stress-denatured proteins, in association with DnaK and GrpE. It is the nucleotide exchange factor for DnaK and may function as a thermosensor. Unfolded proteins bind initially to DnaJ; upon interaction with the DnaJ-bound protein, DnaK hydrolyzes its bound ATP, resulting in the formation of a stable complex. GrpE releases ADP from DnaK; ATP binding to DnaK triggers the release of the substrate protein, thus completing the reaction cycle. Several rounds of ATP-dependent interactions between DnaJ, DnaK and GrpE are required for fully efficient folding.</text>
</comment>
<evidence type="ECO:0000256" key="8">
    <source>
        <dbReference type="ARBA" id="ARBA00072274"/>
    </source>
</evidence>
<comment type="similarity">
    <text evidence="2 10 12">Belongs to the GrpE family.</text>
</comment>
<evidence type="ECO:0000313" key="15">
    <source>
        <dbReference type="Proteomes" id="UP000005753"/>
    </source>
</evidence>
<comment type="subunit">
    <text evidence="3 10">Homodimer.</text>
</comment>
<dbReference type="PROSITE" id="PS01071">
    <property type="entry name" value="GRPE"/>
    <property type="match status" value="1"/>
</dbReference>
<name>I5AUT3_EUBC6</name>
<dbReference type="GO" id="GO:0006457">
    <property type="term" value="P:protein folding"/>
    <property type="evidence" value="ECO:0007669"/>
    <property type="project" value="InterPro"/>
</dbReference>
<comment type="subcellular location">
    <subcellularLocation>
        <location evidence="1 10">Cytoplasm</location>
    </subcellularLocation>
</comment>
<feature type="region of interest" description="Disordered" evidence="13">
    <location>
        <begin position="1"/>
        <end position="66"/>
    </location>
</feature>
<evidence type="ECO:0000256" key="12">
    <source>
        <dbReference type="RuleBase" id="RU004478"/>
    </source>
</evidence>
<dbReference type="SUPFAM" id="SSF58014">
    <property type="entry name" value="Coiled-coil domain of nucleotide exchange factor GrpE"/>
    <property type="match status" value="1"/>
</dbReference>
<dbReference type="CDD" id="cd00446">
    <property type="entry name" value="GrpE"/>
    <property type="match status" value="1"/>
</dbReference>
<feature type="compositionally biased region" description="Acidic residues" evidence="13">
    <location>
        <begin position="11"/>
        <end position="23"/>
    </location>
</feature>
<dbReference type="InterPro" id="IPR013805">
    <property type="entry name" value="GrpE_CC"/>
</dbReference>
<dbReference type="GO" id="GO:0051082">
    <property type="term" value="F:unfolded protein binding"/>
    <property type="evidence" value="ECO:0007669"/>
    <property type="project" value="TreeGrafter"/>
</dbReference>
<evidence type="ECO:0000256" key="4">
    <source>
        <dbReference type="ARBA" id="ARBA00022490"/>
    </source>
</evidence>